<dbReference type="Pfam" id="PF16741">
    <property type="entry name" value="mRNA_decap_C"/>
    <property type="match status" value="1"/>
</dbReference>
<proteinExistence type="predicted"/>
<dbReference type="Gene3D" id="6.10.140.2030">
    <property type="match status" value="1"/>
</dbReference>
<feature type="domain" description="mRNA-decapping enzyme C-terminal" evidence="1">
    <location>
        <begin position="150"/>
        <end position="184"/>
    </location>
</feature>
<accession>A0A914XPE9</accession>
<dbReference type="Proteomes" id="UP000887566">
    <property type="component" value="Unplaced"/>
</dbReference>
<evidence type="ECO:0000313" key="3">
    <source>
        <dbReference type="WBParaSite" id="PSAMB.scaffold9528size4871.g32509.t1"/>
    </source>
</evidence>
<name>A0A914XPE9_9BILA</name>
<reference evidence="3" key="1">
    <citation type="submission" date="2022-11" db="UniProtKB">
        <authorList>
            <consortium name="WormBaseParasite"/>
        </authorList>
    </citation>
    <scope>IDENTIFICATION</scope>
</reference>
<sequence length="191" mass="20320">MRLDSIPVTFELGGPSGSASPAVKPAEINARELFPPIQASRMSTASLQGSTTMLGVGVMETSTPRTSADNDPLLLDEMRSAAAELSLDDSLSYAIASEQLLRPADLMARQSVSVNSLTNGGMRLGASAFTMEHERPASVCARPNGLPNITPLTQEQMVQGFVHLLKTDAQFVGKLHQAYVESLNMGLSFGR</sequence>
<keyword evidence="2" id="KW-1185">Reference proteome</keyword>
<evidence type="ECO:0000259" key="1">
    <source>
        <dbReference type="Pfam" id="PF16741"/>
    </source>
</evidence>
<dbReference type="WBParaSite" id="PSAMB.scaffold9528size4871.g32509.t1">
    <property type="protein sequence ID" value="PSAMB.scaffold9528size4871.g32509.t1"/>
    <property type="gene ID" value="PSAMB.scaffold9528size4871.g32509"/>
</dbReference>
<organism evidence="2 3">
    <name type="scientific">Plectus sambesii</name>
    <dbReference type="NCBI Taxonomy" id="2011161"/>
    <lineage>
        <taxon>Eukaryota</taxon>
        <taxon>Metazoa</taxon>
        <taxon>Ecdysozoa</taxon>
        <taxon>Nematoda</taxon>
        <taxon>Chromadorea</taxon>
        <taxon>Plectida</taxon>
        <taxon>Plectina</taxon>
        <taxon>Plectoidea</taxon>
        <taxon>Plectidae</taxon>
        <taxon>Plectus</taxon>
    </lineage>
</organism>
<dbReference type="AlphaFoldDB" id="A0A914XPE9"/>
<dbReference type="InterPro" id="IPR031953">
    <property type="entry name" value="mRNA_decap_C"/>
</dbReference>
<protein>
    <submittedName>
        <fullName evidence="3">mRNA-decapping enzyme C-terminal domain-containing protein</fullName>
    </submittedName>
</protein>
<evidence type="ECO:0000313" key="2">
    <source>
        <dbReference type="Proteomes" id="UP000887566"/>
    </source>
</evidence>